<feature type="compositionally biased region" description="Acidic residues" evidence="1">
    <location>
        <begin position="178"/>
        <end position="195"/>
    </location>
</feature>
<dbReference type="Proteomes" id="UP000292702">
    <property type="component" value="Unassembled WGS sequence"/>
</dbReference>
<proteinExistence type="predicted"/>
<feature type="region of interest" description="Disordered" evidence="1">
    <location>
        <begin position="176"/>
        <end position="195"/>
    </location>
</feature>
<reference evidence="2 3" key="1">
    <citation type="submission" date="2018-11" db="EMBL/GenBank/DDBJ databases">
        <title>Genome assembly of Steccherinum ochraceum LE-BIN_3174, the white-rot fungus of the Steccherinaceae family (The Residual Polyporoid clade, Polyporales, Basidiomycota).</title>
        <authorList>
            <person name="Fedorova T.V."/>
            <person name="Glazunova O.A."/>
            <person name="Landesman E.O."/>
            <person name="Moiseenko K.V."/>
            <person name="Psurtseva N.V."/>
            <person name="Savinova O.S."/>
            <person name="Shakhova N.V."/>
            <person name="Tyazhelova T.V."/>
            <person name="Vasina D.V."/>
        </authorList>
    </citation>
    <scope>NUCLEOTIDE SEQUENCE [LARGE SCALE GENOMIC DNA]</scope>
    <source>
        <strain evidence="2 3">LE-BIN_3174</strain>
    </source>
</reference>
<name>A0A4R0RMM7_9APHY</name>
<evidence type="ECO:0000256" key="1">
    <source>
        <dbReference type="SAM" id="MobiDB-lite"/>
    </source>
</evidence>
<dbReference type="EMBL" id="RWJN01000289">
    <property type="protein sequence ID" value="TCD63564.1"/>
    <property type="molecule type" value="Genomic_DNA"/>
</dbReference>
<keyword evidence="3" id="KW-1185">Reference proteome</keyword>
<evidence type="ECO:0000313" key="2">
    <source>
        <dbReference type="EMBL" id="TCD63564.1"/>
    </source>
</evidence>
<organism evidence="2 3">
    <name type="scientific">Steccherinum ochraceum</name>
    <dbReference type="NCBI Taxonomy" id="92696"/>
    <lineage>
        <taxon>Eukaryota</taxon>
        <taxon>Fungi</taxon>
        <taxon>Dikarya</taxon>
        <taxon>Basidiomycota</taxon>
        <taxon>Agaricomycotina</taxon>
        <taxon>Agaricomycetes</taxon>
        <taxon>Polyporales</taxon>
        <taxon>Steccherinaceae</taxon>
        <taxon>Steccherinum</taxon>
    </lineage>
</organism>
<accession>A0A4R0RMM7</accession>
<gene>
    <name evidence="2" type="ORF">EIP91_005235</name>
</gene>
<comment type="caution">
    <text evidence="2">The sequence shown here is derived from an EMBL/GenBank/DDBJ whole genome shotgun (WGS) entry which is preliminary data.</text>
</comment>
<evidence type="ECO:0000313" key="3">
    <source>
        <dbReference type="Proteomes" id="UP000292702"/>
    </source>
</evidence>
<sequence length="195" mass="21872">MSTRRESSQEVDLPLVRALDAFLLYQTPFPGVVNNNLFVYINADAVHGQLPSLLIDHQTLWGTSPDSALIIHVWLHHRGSGRFDTRVARMRAGPPSERPGSVRHCVTPQQIDEEAAEVNRRLGDDEVNHCTLFIDLKAVTGRYRFYNTDTFLLTKRPTVVRLIAVTTVGSSWRIVSNDENEESSDDGMDAESVEA</sequence>
<dbReference type="AlphaFoldDB" id="A0A4R0RMM7"/>
<protein>
    <submittedName>
        <fullName evidence="2">Uncharacterized protein</fullName>
    </submittedName>
</protein>